<evidence type="ECO:0000256" key="1">
    <source>
        <dbReference type="SAM" id="MobiDB-lite"/>
    </source>
</evidence>
<dbReference type="Pfam" id="PF19071">
    <property type="entry name" value="DUF5767"/>
    <property type="match status" value="1"/>
</dbReference>
<accession>A0A192GQF3</accession>
<feature type="region of interest" description="Disordered" evidence="1">
    <location>
        <begin position="52"/>
        <end position="85"/>
    </location>
</feature>
<dbReference type="InterPro" id="IPR043910">
    <property type="entry name" value="DUF5767"/>
</dbReference>
<feature type="compositionally biased region" description="Acidic residues" evidence="1">
    <location>
        <begin position="72"/>
        <end position="85"/>
    </location>
</feature>
<evidence type="ECO:0008006" key="3">
    <source>
        <dbReference type="Google" id="ProtNLM"/>
    </source>
</evidence>
<protein>
    <recommendedName>
        <fullName evidence="3">Helicase family protein</fullName>
    </recommendedName>
</protein>
<reference evidence="2" key="1">
    <citation type="submission" date="2016-10" db="EMBL/GenBank/DDBJ databases">
        <title>Genomic sequence of a ranavirus isolated from short-finned eel (Anguilla australis).</title>
        <authorList>
            <person name="Subramaniam K."/>
            <person name="Toffan A."/>
            <person name="Cappellozza E."/>
            <person name="Steckler N.K."/>
            <person name="Olesen N.J."/>
            <person name="Waltzek T.B."/>
        </authorList>
    </citation>
    <scope>NUCLEOTIDE SEQUENCE [LARGE SCALE GENOMIC DNA]</scope>
    <source>
        <strain evidence="2">ANGA14001</strain>
    </source>
</reference>
<dbReference type="KEGG" id="vg:28218261"/>
<dbReference type="EMBL" id="KX353311">
    <property type="protein sequence ID" value="ANK58051.1"/>
    <property type="molecule type" value="Genomic_DNA"/>
</dbReference>
<evidence type="ECO:0000313" key="2">
    <source>
        <dbReference type="EMBL" id="ANK58051.1"/>
    </source>
</evidence>
<organism evidence="2">
    <name type="scientific">short-finned eel virus</name>
    <dbReference type="NCBI Taxonomy" id="2848076"/>
    <lineage>
        <taxon>Viruses</taxon>
        <taxon>Varidnaviria</taxon>
        <taxon>Bamfordvirae</taxon>
        <taxon>Nucleocytoviricota</taxon>
        <taxon>Megaviricetes</taxon>
        <taxon>Pimascovirales</taxon>
        <taxon>Pimascovirales incertae sedis</taxon>
        <taxon>Iridoviridae</taxon>
        <taxon>Alphairidovirinae</taxon>
        <taxon>Ranavirus</taxon>
        <taxon>Ranavirus rana1</taxon>
        <taxon>Frog virus 3</taxon>
    </lineage>
</organism>
<name>A0A192GQF3_FRG3V</name>
<gene>
    <name evidence="2" type="primary">ORF97</name>
    <name evidence="2" type="ORF">SERV_ORF97</name>
</gene>
<proteinExistence type="predicted"/>
<sequence>MVLSSTLNLQTVYRKDIMETIVLVPRQDQETFSDSRPVLDGDLMLESLENKIRHPVRRRQPRSVPAASSDPEMADDEDQSDDSDEERQRLYFQYMVLKRMYPTEVIPEMTTYSNVAIMREKYKLLTRRLSLDKHINEWKKYIIVGMCIMELVMTKLNFDASGFARYQIKSLGAYDQLLAEMADKYYEATPQSSVEMRLMTTMGMNMAVFMLGKLLGGQMDFLGLLENAFGPSS</sequence>
<dbReference type="OrthoDB" id="9845at10239"/>